<organism evidence="3 4">
    <name type="scientific">Candidatus Flavonifractor merdipullorum</name>
    <dbReference type="NCBI Taxonomy" id="2838590"/>
    <lineage>
        <taxon>Bacteria</taxon>
        <taxon>Bacillati</taxon>
        <taxon>Bacillota</taxon>
        <taxon>Clostridia</taxon>
        <taxon>Eubacteriales</taxon>
        <taxon>Oscillospiraceae</taxon>
        <taxon>Flavonifractor</taxon>
    </lineage>
</organism>
<sequence>MKQGKAINRIIMLALLAALLIYLIATVVQGLTNPYTLVQCYAVTVDTTQEATGLLVREEQVIAGNGASAELLYAEGEKVAKGAAVAVLYQSGDAASRSAQIAALEQEITQLQYAMSATGTVSDNAQLSRQIIDAITALKVSASSGDFTRLEDETLALKGLIYQRADAYDEDSGGVEALQTRLDSAQAQLSALQSQAAQDTTRITVSQSGIFSGMVDGWESLITPEMLSTLTPQQLDNLEAQQPAPAAGAVGKLITDDTWYFVCSLTEEQAEPLYAGQTITVRFSRDWAGEVDMKVDRISDVQNGQVVVVLSSTRFLSDTTLLRRQTVELMSGSVSGIRVPAKAIRVLPTEVKDEETGQTTTQNVTGVYALVGTQSEFKPVDILYQDEGYCVVASSTDGKKALRSGDQIILASAEIYDGMVIE</sequence>
<feature type="coiled-coil region" evidence="1">
    <location>
        <begin position="175"/>
        <end position="202"/>
    </location>
</feature>
<accession>A0A9D1UM77</accession>
<reference evidence="3" key="2">
    <citation type="submission" date="2021-04" db="EMBL/GenBank/DDBJ databases">
        <authorList>
            <person name="Gilroy R."/>
        </authorList>
    </citation>
    <scope>NUCLEOTIDE SEQUENCE</scope>
    <source>
        <strain evidence="3">ChiGjej6B6-1540</strain>
    </source>
</reference>
<dbReference type="InterPro" id="IPR058709">
    <property type="entry name" value="BSH_RND-rel"/>
</dbReference>
<comment type="caution">
    <text evidence="3">The sequence shown here is derived from an EMBL/GenBank/DDBJ whole genome shotgun (WGS) entry which is preliminary data.</text>
</comment>
<feature type="domain" description="RND related barrel-sandwich hybrid" evidence="2">
    <location>
        <begin position="58"/>
        <end position="241"/>
    </location>
</feature>
<dbReference type="EMBL" id="DXGA01000023">
    <property type="protein sequence ID" value="HIW93104.1"/>
    <property type="molecule type" value="Genomic_DNA"/>
</dbReference>
<evidence type="ECO:0000256" key="1">
    <source>
        <dbReference type="SAM" id="Coils"/>
    </source>
</evidence>
<dbReference type="Proteomes" id="UP000824192">
    <property type="component" value="Unassembled WGS sequence"/>
</dbReference>
<protein>
    <recommendedName>
        <fullName evidence="2">RND related barrel-sandwich hybrid domain-containing protein</fullName>
    </recommendedName>
</protein>
<dbReference type="Pfam" id="PF26018">
    <property type="entry name" value="BSH_RND_rel"/>
    <property type="match status" value="1"/>
</dbReference>
<evidence type="ECO:0000313" key="3">
    <source>
        <dbReference type="EMBL" id="HIW93104.1"/>
    </source>
</evidence>
<evidence type="ECO:0000313" key="4">
    <source>
        <dbReference type="Proteomes" id="UP000824192"/>
    </source>
</evidence>
<gene>
    <name evidence="3" type="ORF">H9868_01045</name>
</gene>
<evidence type="ECO:0000259" key="2">
    <source>
        <dbReference type="Pfam" id="PF26018"/>
    </source>
</evidence>
<name>A0A9D1UM77_9FIRM</name>
<keyword evidence="1" id="KW-0175">Coiled coil</keyword>
<dbReference type="AlphaFoldDB" id="A0A9D1UM77"/>
<reference evidence="3" key="1">
    <citation type="journal article" date="2021" name="PeerJ">
        <title>Extensive microbial diversity within the chicken gut microbiome revealed by metagenomics and culture.</title>
        <authorList>
            <person name="Gilroy R."/>
            <person name="Ravi A."/>
            <person name="Getino M."/>
            <person name="Pursley I."/>
            <person name="Horton D.L."/>
            <person name="Alikhan N.F."/>
            <person name="Baker D."/>
            <person name="Gharbi K."/>
            <person name="Hall N."/>
            <person name="Watson M."/>
            <person name="Adriaenssens E.M."/>
            <person name="Foster-Nyarko E."/>
            <person name="Jarju S."/>
            <person name="Secka A."/>
            <person name="Antonio M."/>
            <person name="Oren A."/>
            <person name="Chaudhuri R.R."/>
            <person name="La Ragione R."/>
            <person name="Hildebrand F."/>
            <person name="Pallen M.J."/>
        </authorList>
    </citation>
    <scope>NUCLEOTIDE SEQUENCE</scope>
    <source>
        <strain evidence="3">ChiGjej6B6-1540</strain>
    </source>
</reference>
<proteinExistence type="predicted"/>